<dbReference type="SUPFAM" id="SSF56425">
    <property type="entry name" value="Succinate dehydrogenase/fumarate reductase flavoprotein, catalytic domain"/>
    <property type="match status" value="1"/>
</dbReference>
<gene>
    <name evidence="7" type="ORF">MESMUL_13950</name>
</gene>
<feature type="signal peptide" evidence="5">
    <location>
        <begin position="1"/>
        <end position="28"/>
    </location>
</feature>
<evidence type="ECO:0000313" key="8">
    <source>
        <dbReference type="Proteomes" id="UP000266091"/>
    </source>
</evidence>
<dbReference type="InterPro" id="IPR006311">
    <property type="entry name" value="TAT_signal"/>
</dbReference>
<reference evidence="7 8" key="1">
    <citation type="journal article" date="2018" name="Int. J. Syst. Evol. Microbiol.">
        <title>Mesosutterella multiformis gen. nov., sp. nov., a member of the family Sutterellaceae and Sutterella megalosphaeroides sp. nov., isolated from human faeces.</title>
        <authorList>
            <person name="Sakamoto M."/>
            <person name="Ikeyama N."/>
            <person name="Kunihiro T."/>
            <person name="Iino T."/>
            <person name="Yuki M."/>
            <person name="Ohkuma M."/>
        </authorList>
    </citation>
    <scope>NUCLEOTIDE SEQUENCE [LARGE SCALE GENOMIC DNA]</scope>
    <source>
        <strain evidence="7 8">4NBBH2</strain>
    </source>
</reference>
<feature type="domain" description="FAD-dependent oxidoreductase 2 FAD-binding" evidence="6">
    <location>
        <begin position="39"/>
        <end position="489"/>
    </location>
</feature>
<dbReference type="InterPro" id="IPR010960">
    <property type="entry name" value="Flavocytochrome_c"/>
</dbReference>
<dbReference type="GO" id="GO:0016491">
    <property type="term" value="F:oxidoreductase activity"/>
    <property type="evidence" value="ECO:0007669"/>
    <property type="project" value="UniProtKB-KW"/>
</dbReference>
<evidence type="ECO:0000313" key="7">
    <source>
        <dbReference type="EMBL" id="GBO94041.1"/>
    </source>
</evidence>
<accession>A0A388SF46</accession>
<dbReference type="InterPro" id="IPR003953">
    <property type="entry name" value="FAD-dep_OxRdtase_2_FAD-bd"/>
</dbReference>
<dbReference type="PROSITE" id="PS51318">
    <property type="entry name" value="TAT"/>
    <property type="match status" value="1"/>
</dbReference>
<dbReference type="Gene3D" id="3.50.50.60">
    <property type="entry name" value="FAD/NAD(P)-binding domain"/>
    <property type="match status" value="1"/>
</dbReference>
<accession>A0A401LMN8</accession>
<keyword evidence="5" id="KW-0732">Signal</keyword>
<dbReference type="Pfam" id="PF00890">
    <property type="entry name" value="FAD_binding_2"/>
    <property type="match status" value="1"/>
</dbReference>
<comment type="cofactor">
    <cofactor evidence="1">
        <name>FAD</name>
        <dbReference type="ChEBI" id="CHEBI:57692"/>
    </cofactor>
</comment>
<dbReference type="SUPFAM" id="SSF51905">
    <property type="entry name" value="FAD/NAD(P)-binding domain"/>
    <property type="match status" value="1"/>
</dbReference>
<evidence type="ECO:0000256" key="2">
    <source>
        <dbReference type="ARBA" id="ARBA00022630"/>
    </source>
</evidence>
<dbReference type="AlphaFoldDB" id="A0A388SF46"/>
<comment type="similarity">
    <text evidence="5">Belongs to the FAD-dependent oxidoreductase 2 family. FRD/SDH subfamily.</text>
</comment>
<sequence>MEMNRRNLLKGSVAMGAAGLVASKAAVAAVPAKWDETVDIVVIGSGFAGLAAAIEAKKAGSNVIVLEKMPTAGGNSIINGGILTATGCPQQKMHHIKDSVELLEHDILKAGNYMNDPKKVHEIASHALSNYEWCVNELGVEFLPDAIGQEGGHSVPRYVTTKNGSGSGIVLKELEMVKKLGVPIRLRTYVDHIVRSQENEGPVLGVVVHEGYRFPKAGSGKQKAIRARKGVILCYGGFSADVKFRTFQDPKLNATLDTTNQPGATSELWRETSAIGCLQVQNDWIQCGPWGNPKEKGMGIGWEYNQTAAAEYGLWVNQKGKRFVNELANRKVRADAIMVQQQMGNKCYAICNEPNMKPLEKQRPGHLQRMLDMKIIAKYNTLDEAAKSVGIDPATLQATVKQMDQAVAQYKDKTEPEWGTYINHDRQPLEQGPWYIGELQPKVHHCMGGLVTDEKGRVRDVRTDKVIPHLWAAGESTGMVHGAVRLGSVAILDCLVNGRIVGEDAGKSAA</sequence>
<organism evidence="7 8">
    <name type="scientific">Mesosutterella multiformis</name>
    <dbReference type="NCBI Taxonomy" id="2259133"/>
    <lineage>
        <taxon>Bacteria</taxon>
        <taxon>Pseudomonadati</taxon>
        <taxon>Pseudomonadota</taxon>
        <taxon>Betaproteobacteria</taxon>
        <taxon>Burkholderiales</taxon>
        <taxon>Sutterellaceae</taxon>
        <taxon>Mesosutterella</taxon>
    </lineage>
</organism>
<keyword evidence="2 5" id="KW-0285">Flavoprotein</keyword>
<dbReference type="InterPro" id="IPR036188">
    <property type="entry name" value="FAD/NAD-bd_sf"/>
</dbReference>
<dbReference type="PANTHER" id="PTHR43400:SF7">
    <property type="entry name" value="FAD-DEPENDENT OXIDOREDUCTASE 2 FAD BINDING DOMAIN-CONTAINING PROTEIN"/>
    <property type="match status" value="1"/>
</dbReference>
<dbReference type="InterPro" id="IPR050315">
    <property type="entry name" value="FAD-oxidoreductase_2"/>
</dbReference>
<dbReference type="EMBL" id="BGZJ01000001">
    <property type="protein sequence ID" value="GBO94041.1"/>
    <property type="molecule type" value="Genomic_DNA"/>
</dbReference>
<keyword evidence="8" id="KW-1185">Reference proteome</keyword>
<dbReference type="PRINTS" id="PR00411">
    <property type="entry name" value="PNDRDTASEI"/>
</dbReference>
<dbReference type="Proteomes" id="UP000266091">
    <property type="component" value="Unassembled WGS sequence"/>
</dbReference>
<dbReference type="Gene3D" id="3.90.700.10">
    <property type="entry name" value="Succinate dehydrogenase/fumarate reductase flavoprotein, catalytic domain"/>
    <property type="match status" value="1"/>
</dbReference>
<proteinExistence type="inferred from homology"/>
<evidence type="ECO:0000256" key="5">
    <source>
        <dbReference type="RuleBase" id="RU366062"/>
    </source>
</evidence>
<evidence type="ECO:0000256" key="1">
    <source>
        <dbReference type="ARBA" id="ARBA00001974"/>
    </source>
</evidence>
<name>A0A388SF46_9BURK</name>
<comment type="caution">
    <text evidence="7">The sequence shown here is derived from an EMBL/GenBank/DDBJ whole genome shotgun (WGS) entry which is preliminary data.</text>
</comment>
<feature type="chain" id="PRO_5022247578" evidence="5">
    <location>
        <begin position="29"/>
        <end position="510"/>
    </location>
</feature>
<dbReference type="InterPro" id="IPR027477">
    <property type="entry name" value="Succ_DH/fumarate_Rdtase_cat_sf"/>
</dbReference>
<keyword evidence="3 5" id="KW-0274">FAD</keyword>
<dbReference type="GO" id="GO:0010181">
    <property type="term" value="F:FMN binding"/>
    <property type="evidence" value="ECO:0007669"/>
    <property type="project" value="InterPro"/>
</dbReference>
<keyword evidence="4 5" id="KW-0560">Oxidoreductase</keyword>
<dbReference type="NCBIfam" id="TIGR01813">
    <property type="entry name" value="flavo_cyto_c"/>
    <property type="match status" value="1"/>
</dbReference>
<evidence type="ECO:0000256" key="4">
    <source>
        <dbReference type="ARBA" id="ARBA00023002"/>
    </source>
</evidence>
<evidence type="ECO:0000259" key="6">
    <source>
        <dbReference type="Pfam" id="PF00890"/>
    </source>
</evidence>
<protein>
    <submittedName>
        <fullName evidence="7">Flavocytochrome c</fullName>
    </submittedName>
</protein>
<evidence type="ECO:0000256" key="3">
    <source>
        <dbReference type="ARBA" id="ARBA00022827"/>
    </source>
</evidence>
<dbReference type="PANTHER" id="PTHR43400">
    <property type="entry name" value="FUMARATE REDUCTASE"/>
    <property type="match status" value="1"/>
</dbReference>